<dbReference type="SMART" id="SM00855">
    <property type="entry name" value="PGAM"/>
    <property type="match status" value="1"/>
</dbReference>
<dbReference type="GO" id="GO:0050278">
    <property type="term" value="F:sedoheptulose-bisphosphatase activity"/>
    <property type="evidence" value="ECO:0007669"/>
    <property type="project" value="UniProtKB-EC"/>
</dbReference>
<dbReference type="InterPro" id="IPR013078">
    <property type="entry name" value="His_Pase_superF_clade-1"/>
</dbReference>
<protein>
    <submittedName>
        <fullName evidence="2">Sedoheptulose 1,7-bisphosphatase</fullName>
        <ecNumber evidence="2">3.1.3.37</ecNumber>
    </submittedName>
</protein>
<dbReference type="Gene3D" id="3.40.50.1240">
    <property type="entry name" value="Phosphoglycerate mutase-like"/>
    <property type="match status" value="1"/>
</dbReference>
<dbReference type="CDD" id="cd07067">
    <property type="entry name" value="HP_PGM_like"/>
    <property type="match status" value="1"/>
</dbReference>
<dbReference type="InterPro" id="IPR029033">
    <property type="entry name" value="His_PPase_superfam"/>
</dbReference>
<evidence type="ECO:0000313" key="3">
    <source>
        <dbReference type="Proteomes" id="UP001161017"/>
    </source>
</evidence>
<dbReference type="InterPro" id="IPR050275">
    <property type="entry name" value="PGM_Phosphatase"/>
</dbReference>
<sequence>MTTPRAFLIRHGETSWSLNGRHTGTTELPLTANGERRIIATGKALVGDDRLIGPGKLGGIYVSPRHRARRTLELLNIGCRERMPWHTADKEGKEGAGEKLDEGVRSEAKVQVTEDIREWDYGVYEGLTSQQVGLSPADVTTRLDRLIHDIRTRFHNPAIGKPKDDEAAQRSDVLLVAHGHILRAFAMRWIGRELSSGVSLLLEAGGVGTLSYEHHRIEEPAILPYLSYYTGAGIVLPQDVASDYWAKVASGTQRSVDGCNGGIQAASEPLLGGRFFSGLYAEHCTTHPRGQYIQLGYHTNEKDSSIVESKFEGDSEDEPGPEEDVRDPDNPWDEAPDTTPTATAVAAVSGPSTIISITATIATDIAGAASVLDLGVGLGTTHTDYVGIPPVTLKSTGSHTGCGSTIPNATFHKLLDQAQDDFNNAKGHSITKSHHNITVDVYSLRYMSAIPWTRMMVCAACCSGFEPMGCLIFSRGVSM</sequence>
<dbReference type="PANTHER" id="PTHR48100:SF15">
    <property type="entry name" value="SEDOHEPTULOSE 1,7-BISPHOSPHATASE"/>
    <property type="match status" value="1"/>
</dbReference>
<keyword evidence="2" id="KW-0378">Hydrolase</keyword>
<proteinExistence type="predicted"/>
<reference evidence="2" key="1">
    <citation type="journal article" date="2023" name="Genome Biol. Evol.">
        <title>First Whole Genome Sequence and Flow Cytometry Genome Size Data for the Lichen-Forming Fungus Ramalina farinacea (Ascomycota).</title>
        <authorList>
            <person name="Llewellyn T."/>
            <person name="Mian S."/>
            <person name="Hill R."/>
            <person name="Leitch I.J."/>
            <person name="Gaya E."/>
        </authorList>
    </citation>
    <scope>NUCLEOTIDE SEQUENCE</scope>
    <source>
        <strain evidence="2">LIQ254RAFAR</strain>
    </source>
</reference>
<evidence type="ECO:0000313" key="2">
    <source>
        <dbReference type="EMBL" id="MDI1492661.1"/>
    </source>
</evidence>
<dbReference type="Proteomes" id="UP001161017">
    <property type="component" value="Unassembled WGS sequence"/>
</dbReference>
<dbReference type="EC" id="3.1.3.37" evidence="2"/>
<name>A0AA43TV21_9LECA</name>
<dbReference type="PANTHER" id="PTHR48100">
    <property type="entry name" value="BROAD-SPECIFICITY PHOSPHATASE YOR283W-RELATED"/>
    <property type="match status" value="1"/>
</dbReference>
<keyword evidence="3" id="KW-1185">Reference proteome</keyword>
<dbReference type="Pfam" id="PF00300">
    <property type="entry name" value="His_Phos_1"/>
    <property type="match status" value="2"/>
</dbReference>
<evidence type="ECO:0000256" key="1">
    <source>
        <dbReference type="SAM" id="MobiDB-lite"/>
    </source>
</evidence>
<dbReference type="EMBL" id="JAPUFD010000020">
    <property type="protein sequence ID" value="MDI1492661.1"/>
    <property type="molecule type" value="Genomic_DNA"/>
</dbReference>
<dbReference type="AlphaFoldDB" id="A0AA43TV21"/>
<feature type="compositionally biased region" description="Acidic residues" evidence="1">
    <location>
        <begin position="314"/>
        <end position="336"/>
    </location>
</feature>
<organism evidence="2 3">
    <name type="scientific">Ramalina farinacea</name>
    <dbReference type="NCBI Taxonomy" id="258253"/>
    <lineage>
        <taxon>Eukaryota</taxon>
        <taxon>Fungi</taxon>
        <taxon>Dikarya</taxon>
        <taxon>Ascomycota</taxon>
        <taxon>Pezizomycotina</taxon>
        <taxon>Lecanoromycetes</taxon>
        <taxon>OSLEUM clade</taxon>
        <taxon>Lecanoromycetidae</taxon>
        <taxon>Lecanorales</taxon>
        <taxon>Lecanorineae</taxon>
        <taxon>Ramalinaceae</taxon>
        <taxon>Ramalina</taxon>
    </lineage>
</organism>
<gene>
    <name evidence="2" type="primary">SHB17</name>
    <name evidence="2" type="ORF">OHK93_004443</name>
</gene>
<comment type="caution">
    <text evidence="2">The sequence shown here is derived from an EMBL/GenBank/DDBJ whole genome shotgun (WGS) entry which is preliminary data.</text>
</comment>
<accession>A0AA43TV21</accession>
<dbReference type="GO" id="GO:0046390">
    <property type="term" value="P:ribose phosphate biosynthetic process"/>
    <property type="evidence" value="ECO:0007669"/>
    <property type="project" value="TreeGrafter"/>
</dbReference>
<dbReference type="SUPFAM" id="SSF53254">
    <property type="entry name" value="Phosphoglycerate mutase-like"/>
    <property type="match status" value="1"/>
</dbReference>
<feature type="region of interest" description="Disordered" evidence="1">
    <location>
        <begin position="309"/>
        <end position="341"/>
    </location>
</feature>